<evidence type="ECO:0000313" key="2">
    <source>
        <dbReference type="Proteomes" id="UP000001037"/>
    </source>
</evidence>
<dbReference type="AlphaFoldDB" id="G0EHB7"/>
<protein>
    <submittedName>
        <fullName evidence="1">Uncharacterized protein</fullName>
    </submittedName>
</protein>
<dbReference type="Proteomes" id="UP000001037">
    <property type="component" value="Chromosome"/>
</dbReference>
<dbReference type="InParanoid" id="G0EHB7"/>
<dbReference type="KEGG" id="pfm:Pyrfu_0623"/>
<reference evidence="1 2" key="1">
    <citation type="journal article" date="2011" name="Stand. Genomic Sci.">
        <title>Complete genome sequence of the hyperthermophilic chemolithoautotroph Pyrolobus fumarii type strain (1A).</title>
        <authorList>
            <person name="Anderson I."/>
            <person name="Goker M."/>
            <person name="Nolan M."/>
            <person name="Lucas S."/>
            <person name="Hammon N."/>
            <person name="Deshpande S."/>
            <person name="Cheng J.F."/>
            <person name="Tapia R."/>
            <person name="Han C."/>
            <person name="Goodwin L."/>
            <person name="Pitluck S."/>
            <person name="Huntemann M."/>
            <person name="Liolios K."/>
            <person name="Ivanova N."/>
            <person name="Pagani I."/>
            <person name="Mavromatis K."/>
            <person name="Ovchinikova G."/>
            <person name="Pati A."/>
            <person name="Chen A."/>
            <person name="Palaniappan K."/>
            <person name="Land M."/>
            <person name="Hauser L."/>
            <person name="Brambilla E.M."/>
            <person name="Huber H."/>
            <person name="Yasawong M."/>
            <person name="Rohde M."/>
            <person name="Spring S."/>
            <person name="Abt B."/>
            <person name="Sikorski J."/>
            <person name="Wirth R."/>
            <person name="Detter J.C."/>
            <person name="Woyke T."/>
            <person name="Bristow J."/>
            <person name="Eisen J.A."/>
            <person name="Markowitz V."/>
            <person name="Hugenholtz P."/>
            <person name="Kyrpides N.C."/>
            <person name="Klenk H.P."/>
            <person name="Lapidus A."/>
        </authorList>
    </citation>
    <scope>NUCLEOTIDE SEQUENCE [LARGE SCALE GENOMIC DNA]</scope>
    <source>
        <strain evidence="2">DSM 11204 / 1A</strain>
    </source>
</reference>
<dbReference type="eggNOG" id="arCOG07428">
    <property type="taxonomic scope" value="Archaea"/>
</dbReference>
<dbReference type="HOGENOM" id="CLU_1521931_0_0_2"/>
<organism evidence="1 2">
    <name type="scientific">Pyrolobus fumarii (strain DSM 11204 / 1A)</name>
    <dbReference type="NCBI Taxonomy" id="694429"/>
    <lineage>
        <taxon>Archaea</taxon>
        <taxon>Thermoproteota</taxon>
        <taxon>Thermoprotei</taxon>
        <taxon>Desulfurococcales</taxon>
        <taxon>Pyrodictiaceae</taxon>
        <taxon>Pyrolobus</taxon>
    </lineage>
</organism>
<accession>G0EHB7</accession>
<dbReference type="RefSeq" id="WP_014026169.1">
    <property type="nucleotide sequence ID" value="NC_015931.1"/>
</dbReference>
<keyword evidence="2" id="KW-1185">Reference proteome</keyword>
<dbReference type="EMBL" id="CP002838">
    <property type="protein sequence ID" value="AEM38492.1"/>
    <property type="molecule type" value="Genomic_DNA"/>
</dbReference>
<gene>
    <name evidence="1" type="ordered locus">Pyrfu_0623</name>
</gene>
<name>G0EHB7_PYRF1</name>
<dbReference type="GeneID" id="11139085"/>
<sequence length="180" mass="21178">MKRLILVEDTYGVTFHRTLINKLIELCESRKLKIESLCENIRTHKPRIRRLPAKKCNPAMANHARAIVAGSPWRILVVIDSEGKPDAPDYFVRRHFRRDELDYIRVVTVEPMHEAWLCIGLGGDRRICRRDPVQAIQRLLNSYYEKRMLAKLAPRIDVKILIGERDFDKYLDCLRWLTSP</sequence>
<proteinExistence type="predicted"/>
<dbReference type="OrthoDB" id="26458at2157"/>
<evidence type="ECO:0000313" key="1">
    <source>
        <dbReference type="EMBL" id="AEM38492.1"/>
    </source>
</evidence>